<dbReference type="InterPro" id="IPR038069">
    <property type="entry name" value="Pelota/DOM34_N"/>
</dbReference>
<accession>A0A9P5D0V3</accession>
<dbReference type="PANTHER" id="PTHR10853:SF0">
    <property type="entry name" value="PROTEIN PELOTA HOMOLOG"/>
    <property type="match status" value="1"/>
</dbReference>
<dbReference type="GO" id="GO:0005737">
    <property type="term" value="C:cytoplasm"/>
    <property type="evidence" value="ECO:0007669"/>
    <property type="project" value="UniProtKB-SubCell"/>
</dbReference>
<reference evidence="13" key="1">
    <citation type="submission" date="2020-03" db="EMBL/GenBank/DDBJ databases">
        <title>Site-based positive gene gene selection in Geosmithia morbida across the United States reveals a broad range of putative effectors and factors for local host and environmental adapation.</title>
        <authorList>
            <person name="Onufrak A."/>
            <person name="Murdoch R.W."/>
            <person name="Gazis R."/>
            <person name="Huff M."/>
            <person name="Staton M."/>
            <person name="Klingeman W."/>
            <person name="Hadziabdic D."/>
        </authorList>
    </citation>
    <scope>NUCLEOTIDE SEQUENCE</scope>
    <source>
        <strain evidence="13">1262</strain>
    </source>
</reference>
<dbReference type="EMBL" id="JAANYQ010000021">
    <property type="protein sequence ID" value="KAF4119821.1"/>
    <property type="molecule type" value="Genomic_DNA"/>
</dbReference>
<dbReference type="Gene3D" id="2.30.30.870">
    <property type="entry name" value="Pelota, domain A"/>
    <property type="match status" value="1"/>
</dbReference>
<dbReference type="GO" id="GO:0070481">
    <property type="term" value="P:nuclear-transcribed mRNA catabolic process, non-stop decay"/>
    <property type="evidence" value="ECO:0007669"/>
    <property type="project" value="InterPro"/>
</dbReference>
<evidence type="ECO:0000259" key="12">
    <source>
        <dbReference type="SMART" id="SM01194"/>
    </source>
</evidence>
<gene>
    <name evidence="13" type="ORF">GMORB2_4487</name>
</gene>
<dbReference type="OrthoDB" id="10249111at2759"/>
<dbReference type="GO" id="GO:0046872">
    <property type="term" value="F:metal ion binding"/>
    <property type="evidence" value="ECO:0007669"/>
    <property type="project" value="UniProtKB-KW"/>
</dbReference>
<dbReference type="SUPFAM" id="SSF159065">
    <property type="entry name" value="Dom34/Pelota N-terminal domain-like"/>
    <property type="match status" value="1"/>
</dbReference>
<dbReference type="AlphaFoldDB" id="A0A9P5D0V3"/>
<comment type="cofactor">
    <cofactor evidence="1 10">
        <name>a divalent metal cation</name>
        <dbReference type="ChEBI" id="CHEBI:60240"/>
    </cofactor>
</comment>
<dbReference type="GO" id="GO:0071025">
    <property type="term" value="P:RNA surveillance"/>
    <property type="evidence" value="ECO:0007669"/>
    <property type="project" value="InterPro"/>
</dbReference>
<dbReference type="GO" id="GO:0006412">
    <property type="term" value="P:translation"/>
    <property type="evidence" value="ECO:0007669"/>
    <property type="project" value="UniProtKB-ARBA"/>
</dbReference>
<dbReference type="InterPro" id="IPR005141">
    <property type="entry name" value="eRF1_2"/>
</dbReference>
<dbReference type="GO" id="GO:0051301">
    <property type="term" value="P:cell division"/>
    <property type="evidence" value="ECO:0007669"/>
    <property type="project" value="UniProtKB-KW"/>
</dbReference>
<evidence type="ECO:0000256" key="10">
    <source>
        <dbReference type="RuleBase" id="RU362019"/>
    </source>
</evidence>
<comment type="caution">
    <text evidence="13">The sequence shown here is derived from an EMBL/GenBank/DDBJ whole genome shotgun (WGS) entry which is preliminary data.</text>
</comment>
<keyword evidence="4 10" id="KW-0963">Cytoplasm</keyword>
<dbReference type="InterPro" id="IPR004405">
    <property type="entry name" value="TF_pelota"/>
</dbReference>
<evidence type="ECO:0000313" key="13">
    <source>
        <dbReference type="EMBL" id="KAF4119821.1"/>
    </source>
</evidence>
<proteinExistence type="inferred from homology"/>
<dbReference type="PANTHER" id="PTHR10853">
    <property type="entry name" value="PELOTA"/>
    <property type="match status" value="1"/>
</dbReference>
<keyword evidence="9" id="KW-0131">Cell cycle</keyword>
<keyword evidence="6 10" id="KW-0479">Metal-binding</keyword>
<evidence type="ECO:0000256" key="1">
    <source>
        <dbReference type="ARBA" id="ARBA00001968"/>
    </source>
</evidence>
<evidence type="ECO:0000256" key="11">
    <source>
        <dbReference type="SAM" id="MobiDB-lite"/>
    </source>
</evidence>
<evidence type="ECO:0000256" key="7">
    <source>
        <dbReference type="ARBA" id="ARBA00022776"/>
    </source>
</evidence>
<evidence type="ECO:0000256" key="4">
    <source>
        <dbReference type="ARBA" id="ARBA00022490"/>
    </source>
</evidence>
<dbReference type="InterPro" id="IPR058547">
    <property type="entry name" value="Pelota_N"/>
</dbReference>
<sequence length="422" mass="45947">MKLAKRKIPPDVEGQAVSLLPEDPEDMWHIYNLIATGDIVHGSTTRKVALENAETGVSGGGERVRVDLAIKVKNTSFDTKTCILRVSGAIVSENEVANLGAHHSIEFEPHRSFSIIKPEPDGWDSVASDTLRQALSDDKNGAVAAVVMQEGLANICLVTDFRTVLKSRIEVPIPRKRDAASRQDAGMRSFFDKTLSSLLRTADFTQSRPLLLASPGFVAADFKKYISDKGRDKSDKVLMAVASMATVVHAASGHVHSLNAVLKSPEVLVKMKDVRYAKEAQLMDTFFEKLKFDDGRAWYGSAAVEKAINEGAVGPGGGSLLINNSLFRSEDLAVRKKYVALVDRVKAAGGEVRVLSSDHGSGQRLHMLGDIAAILTYPLLDLDDDEDEEEDVEGEEGEEGQPPPESRMRHVDDDTDLMNGII</sequence>
<evidence type="ECO:0000256" key="5">
    <source>
        <dbReference type="ARBA" id="ARBA00022618"/>
    </source>
</evidence>
<dbReference type="Pfam" id="PF03465">
    <property type="entry name" value="eRF1_3"/>
    <property type="match status" value="1"/>
</dbReference>
<dbReference type="SMART" id="SM01194">
    <property type="entry name" value="eRF1_1"/>
    <property type="match status" value="1"/>
</dbReference>
<feature type="domain" description="eRF1/Pelota-like N-terminal" evidence="12">
    <location>
        <begin position="1"/>
        <end position="136"/>
    </location>
</feature>
<feature type="region of interest" description="Disordered" evidence="11">
    <location>
        <begin position="383"/>
        <end position="422"/>
    </location>
</feature>
<dbReference type="FunFam" id="3.30.1330.30:FF:000008">
    <property type="entry name" value="Protein pelota homolog"/>
    <property type="match status" value="1"/>
</dbReference>
<evidence type="ECO:0000256" key="2">
    <source>
        <dbReference type="ARBA" id="ARBA00004496"/>
    </source>
</evidence>
<dbReference type="InterPro" id="IPR005142">
    <property type="entry name" value="eRF1_3"/>
</dbReference>
<dbReference type="FunFam" id="3.30.420.60:FF:000004">
    <property type="entry name" value="Protein DOM34 homolog"/>
    <property type="match status" value="1"/>
</dbReference>
<dbReference type="Pfam" id="PF26356">
    <property type="entry name" value="Pelota_N"/>
    <property type="match status" value="1"/>
</dbReference>
<dbReference type="GO" id="GO:1990533">
    <property type="term" value="C:Dom34-Hbs1 complex"/>
    <property type="evidence" value="ECO:0007669"/>
    <property type="project" value="UniProtKB-ARBA"/>
</dbReference>
<dbReference type="GO" id="GO:0032790">
    <property type="term" value="P:ribosome disassembly"/>
    <property type="evidence" value="ECO:0007669"/>
    <property type="project" value="TreeGrafter"/>
</dbReference>
<keyword evidence="8" id="KW-0469">Meiosis</keyword>
<dbReference type="InterPro" id="IPR005140">
    <property type="entry name" value="eRF1_Pelota-like_N"/>
</dbReference>
<dbReference type="FunFam" id="2.30.30.870:FF:000001">
    <property type="entry name" value="Protein pelota homolog"/>
    <property type="match status" value="1"/>
</dbReference>
<feature type="compositionally biased region" description="Acidic residues" evidence="11">
    <location>
        <begin position="383"/>
        <end position="399"/>
    </location>
</feature>
<comment type="function">
    <text evidence="10">Component of the Dom34-Hbs1 complex, a complex that recognizes stalled ribosomes and triggers the No-Go Decay (NGD) pathway (PubMed:20890290). In the Dom34-Hbs1 complex, dom34 recognizes ribosomes stalled at the 3' end of an mRNA and engages stalled ribosomes by destabilizing mRNA in the mRNA channel. Following ribosome-binding, the Dom34-Hbs1 complex promotes the disassembly of stalled ribosomes, followed by degradation of damaged mRNAs as part of the NGD pathway.</text>
</comment>
<dbReference type="Proteomes" id="UP000749293">
    <property type="component" value="Unassembled WGS sequence"/>
</dbReference>
<evidence type="ECO:0000313" key="14">
    <source>
        <dbReference type="Proteomes" id="UP000749293"/>
    </source>
</evidence>
<comment type="subcellular location">
    <subcellularLocation>
        <location evidence="2 10">Cytoplasm</location>
    </subcellularLocation>
</comment>
<dbReference type="GO" id="GO:0070966">
    <property type="term" value="P:nuclear-transcribed mRNA catabolic process, no-go decay"/>
    <property type="evidence" value="ECO:0007669"/>
    <property type="project" value="InterPro"/>
</dbReference>
<protein>
    <recommendedName>
        <fullName evidence="10">Protein DOM34 homolog</fullName>
    </recommendedName>
</protein>
<dbReference type="Gene3D" id="3.30.1330.30">
    <property type="match status" value="1"/>
</dbReference>
<keyword evidence="7" id="KW-0498">Mitosis</keyword>
<dbReference type="Gene3D" id="3.30.420.60">
    <property type="entry name" value="eRF1 domain 2"/>
    <property type="match status" value="1"/>
</dbReference>
<name>A0A9P5D0V3_9HYPO</name>
<dbReference type="GeneID" id="55970715"/>
<dbReference type="InterPro" id="IPR042226">
    <property type="entry name" value="eFR1_2_sf"/>
</dbReference>
<evidence type="ECO:0000256" key="6">
    <source>
        <dbReference type="ARBA" id="ARBA00022723"/>
    </source>
</evidence>
<dbReference type="SUPFAM" id="SSF55315">
    <property type="entry name" value="L30e-like"/>
    <property type="match status" value="1"/>
</dbReference>
<dbReference type="Pfam" id="PF03464">
    <property type="entry name" value="eRF1_2"/>
    <property type="match status" value="1"/>
</dbReference>
<organism evidence="13 14">
    <name type="scientific">Geosmithia morbida</name>
    <dbReference type="NCBI Taxonomy" id="1094350"/>
    <lineage>
        <taxon>Eukaryota</taxon>
        <taxon>Fungi</taxon>
        <taxon>Dikarya</taxon>
        <taxon>Ascomycota</taxon>
        <taxon>Pezizomycotina</taxon>
        <taxon>Sordariomycetes</taxon>
        <taxon>Hypocreomycetidae</taxon>
        <taxon>Hypocreales</taxon>
        <taxon>Bionectriaceae</taxon>
        <taxon>Geosmithia</taxon>
    </lineage>
</organism>
<dbReference type="InterPro" id="IPR029064">
    <property type="entry name" value="Ribosomal_eL30-like_sf"/>
</dbReference>
<dbReference type="NCBIfam" id="TIGR00111">
    <property type="entry name" value="pelota"/>
    <property type="match status" value="1"/>
</dbReference>
<dbReference type="GO" id="GO:0051321">
    <property type="term" value="P:meiotic cell cycle"/>
    <property type="evidence" value="ECO:0007669"/>
    <property type="project" value="UniProtKB-KW"/>
</dbReference>
<dbReference type="RefSeq" id="XP_035318473.1">
    <property type="nucleotide sequence ID" value="XM_035466462.1"/>
</dbReference>
<keyword evidence="5" id="KW-0132">Cell division</keyword>
<dbReference type="SUPFAM" id="SSF53137">
    <property type="entry name" value="Translational machinery components"/>
    <property type="match status" value="1"/>
</dbReference>
<comment type="similarity">
    <text evidence="3 10">Belongs to the eukaryotic release factor 1 family. Pelota subfamily.</text>
</comment>
<evidence type="ECO:0000256" key="8">
    <source>
        <dbReference type="ARBA" id="ARBA00023254"/>
    </source>
</evidence>
<dbReference type="GO" id="GO:0070651">
    <property type="term" value="P:nonfunctional rRNA decay"/>
    <property type="evidence" value="ECO:0007669"/>
    <property type="project" value="TreeGrafter"/>
</dbReference>
<keyword evidence="14" id="KW-1185">Reference proteome</keyword>
<evidence type="ECO:0000256" key="3">
    <source>
        <dbReference type="ARBA" id="ARBA00009504"/>
    </source>
</evidence>
<evidence type="ECO:0000256" key="9">
    <source>
        <dbReference type="ARBA" id="ARBA00023306"/>
    </source>
</evidence>